<dbReference type="EMBL" id="CAJOBA010058687">
    <property type="protein sequence ID" value="CAF4310149.1"/>
    <property type="molecule type" value="Genomic_DNA"/>
</dbReference>
<evidence type="ECO:0000313" key="3">
    <source>
        <dbReference type="Proteomes" id="UP000677228"/>
    </source>
</evidence>
<evidence type="ECO:0000313" key="1">
    <source>
        <dbReference type="EMBL" id="CAF1523349.1"/>
    </source>
</evidence>
<comment type="caution">
    <text evidence="1">The sequence shown here is derived from an EMBL/GenBank/DDBJ whole genome shotgun (WGS) entry which is preliminary data.</text>
</comment>
<sequence>MRYLLPVT</sequence>
<dbReference type="EMBL" id="CAJNOK010036532">
    <property type="protein sequence ID" value="CAF1523349.1"/>
    <property type="molecule type" value="Genomic_DNA"/>
</dbReference>
<gene>
    <name evidence="1" type="ORF">OVA965_LOCUS37889</name>
    <name evidence="2" type="ORF">TMI583_LOCUS39016</name>
</gene>
<dbReference type="Proteomes" id="UP000677228">
    <property type="component" value="Unassembled WGS sequence"/>
</dbReference>
<proteinExistence type="predicted"/>
<protein>
    <submittedName>
        <fullName evidence="1">Uncharacterized protein</fullName>
    </submittedName>
</protein>
<dbReference type="Proteomes" id="UP000682733">
    <property type="component" value="Unassembled WGS sequence"/>
</dbReference>
<name>A0A8S2FPT9_9BILA</name>
<organism evidence="1 3">
    <name type="scientific">Didymodactylos carnosus</name>
    <dbReference type="NCBI Taxonomy" id="1234261"/>
    <lineage>
        <taxon>Eukaryota</taxon>
        <taxon>Metazoa</taxon>
        <taxon>Spiralia</taxon>
        <taxon>Gnathifera</taxon>
        <taxon>Rotifera</taxon>
        <taxon>Eurotatoria</taxon>
        <taxon>Bdelloidea</taxon>
        <taxon>Philodinida</taxon>
        <taxon>Philodinidae</taxon>
        <taxon>Didymodactylos</taxon>
    </lineage>
</organism>
<reference evidence="1" key="1">
    <citation type="submission" date="2021-02" db="EMBL/GenBank/DDBJ databases">
        <authorList>
            <person name="Nowell W R."/>
        </authorList>
    </citation>
    <scope>NUCLEOTIDE SEQUENCE</scope>
</reference>
<evidence type="ECO:0000313" key="2">
    <source>
        <dbReference type="EMBL" id="CAF4310149.1"/>
    </source>
</evidence>
<feature type="non-terminal residue" evidence="1">
    <location>
        <position position="8"/>
    </location>
</feature>
<accession>A0A8S2FPT9</accession>